<organism evidence="1 2">
    <name type="scientific">Clostridium tepidum</name>
    <dbReference type="NCBI Taxonomy" id="1962263"/>
    <lineage>
        <taxon>Bacteria</taxon>
        <taxon>Bacillati</taxon>
        <taxon>Bacillota</taxon>
        <taxon>Clostridia</taxon>
        <taxon>Eubacteriales</taxon>
        <taxon>Clostridiaceae</taxon>
        <taxon>Clostridium</taxon>
    </lineage>
</organism>
<reference evidence="1 2" key="1">
    <citation type="submission" date="2016-12" db="EMBL/GenBank/DDBJ databases">
        <title>Clostridium tepidum sp. nov., a close relative of Clostridium sporogenes and Clostridium botulinum Group I.</title>
        <authorList>
            <person name="Dobritsa A.P."/>
            <person name="Kutumbaka K.K."/>
            <person name="Werner K."/>
            <person name="Wiedmann M."/>
            <person name="Asmus A."/>
            <person name="Samadpour M."/>
        </authorList>
    </citation>
    <scope>NUCLEOTIDE SEQUENCE [LARGE SCALE GENOMIC DNA]</scope>
    <source>
        <strain evidence="1 2">IEH 97212</strain>
    </source>
</reference>
<evidence type="ECO:0000313" key="2">
    <source>
        <dbReference type="Proteomes" id="UP000190256"/>
    </source>
</evidence>
<name>A0A1S9I8X2_9CLOT</name>
<accession>A0A1S9I8X2</accession>
<dbReference type="InterPro" id="IPR011050">
    <property type="entry name" value="Pectin_lyase_fold/virulence"/>
</dbReference>
<proteinExistence type="predicted"/>
<comment type="caution">
    <text evidence="1">The sequence shown here is derived from an EMBL/GenBank/DDBJ whole genome shotgun (WGS) entry which is preliminary data.</text>
</comment>
<gene>
    <name evidence="1" type="ORF">BS638_06580</name>
</gene>
<dbReference type="Proteomes" id="UP000190256">
    <property type="component" value="Unassembled WGS sequence"/>
</dbReference>
<dbReference type="Gene3D" id="2.160.20.10">
    <property type="entry name" value="Single-stranded right-handed beta-helix, Pectin lyase-like"/>
    <property type="match status" value="1"/>
</dbReference>
<dbReference type="RefSeq" id="WP_078054580.1">
    <property type="nucleotide sequence ID" value="NZ_MRAE01000012.1"/>
</dbReference>
<sequence length="324" mass="36991">MNKISLNGTSVLYNNVYYINVDGDDINGDGSLNKPFATFDKAIKQVRDNDLIYFKRGTYNITHLIDSNNDYSGAFLYDKKKPITIYSEPYSKFIIDNPINKSRDSHAIDISNVGTKIIGFTIEWNVKNGPNYSHSIFGDGGYLRGTIYNCHFIIKSRTSFSYASNNSLKCINCQFDILNELESAYSGKTTFEKCTFSNISSINSSAGMKGEDNKFNVKYNATYESTPYYEGYGIYGGIYKWLINKFLIKQNNQYYTIKPEYYSNGQFQPLTLEGGEQPNEADYENFGFNNVNDLLMPIQVGEEASRPYDKLENEFEICMAMDKE</sequence>
<dbReference type="OrthoDB" id="1938809at2"/>
<dbReference type="InterPro" id="IPR012334">
    <property type="entry name" value="Pectin_lyas_fold"/>
</dbReference>
<protein>
    <submittedName>
        <fullName evidence="1">Uncharacterized protein</fullName>
    </submittedName>
</protein>
<dbReference type="EMBL" id="MRAE01000012">
    <property type="protein sequence ID" value="OOO66787.1"/>
    <property type="molecule type" value="Genomic_DNA"/>
</dbReference>
<dbReference type="AlphaFoldDB" id="A0A1S9I8X2"/>
<dbReference type="SUPFAM" id="SSF51126">
    <property type="entry name" value="Pectin lyase-like"/>
    <property type="match status" value="1"/>
</dbReference>
<evidence type="ECO:0000313" key="1">
    <source>
        <dbReference type="EMBL" id="OOO66787.1"/>
    </source>
</evidence>